<dbReference type="Pfam" id="PF00571">
    <property type="entry name" value="CBS"/>
    <property type="match status" value="2"/>
</dbReference>
<reference evidence="4 5" key="1">
    <citation type="submission" date="2020-08" db="EMBL/GenBank/DDBJ databases">
        <title>Bridging the membrane lipid divide: bacteria of the FCB group superphylum have the potential to synthesize archaeal ether lipids.</title>
        <authorList>
            <person name="Villanueva L."/>
            <person name="Von Meijenfeldt F.A.B."/>
            <person name="Westbye A.B."/>
            <person name="Yadav S."/>
            <person name="Hopmans E.C."/>
            <person name="Dutilh B.E."/>
            <person name="Sinninghe Damste J.S."/>
        </authorList>
    </citation>
    <scope>NUCLEOTIDE SEQUENCE [LARGE SCALE GENOMIC DNA]</scope>
    <source>
        <strain evidence="4">NIOZ-UU17</strain>
    </source>
</reference>
<name>A0A8J6P0F3_9BACT</name>
<dbReference type="InterPro" id="IPR051257">
    <property type="entry name" value="Diverse_CBS-Domain"/>
</dbReference>
<comment type="caution">
    <text evidence="4">The sequence shown here is derived from an EMBL/GenBank/DDBJ whole genome shotgun (WGS) entry which is preliminary data.</text>
</comment>
<gene>
    <name evidence="4" type="ORF">H8D96_08630</name>
</gene>
<dbReference type="SMART" id="SM00116">
    <property type="entry name" value="CBS"/>
    <property type="match status" value="2"/>
</dbReference>
<dbReference type="SUPFAM" id="SSF55021">
    <property type="entry name" value="ACT-like"/>
    <property type="match status" value="1"/>
</dbReference>
<evidence type="ECO:0000259" key="3">
    <source>
        <dbReference type="PROSITE" id="PS51371"/>
    </source>
</evidence>
<dbReference type="Proteomes" id="UP000605201">
    <property type="component" value="Unassembled WGS sequence"/>
</dbReference>
<dbReference type="InterPro" id="IPR000644">
    <property type="entry name" value="CBS_dom"/>
</dbReference>
<dbReference type="SUPFAM" id="SSF54631">
    <property type="entry name" value="CBS-domain pair"/>
    <property type="match status" value="1"/>
</dbReference>
<organism evidence="4 5">
    <name type="scientific">Candidatus Desulfatibia vada</name>
    <dbReference type="NCBI Taxonomy" id="2841696"/>
    <lineage>
        <taxon>Bacteria</taxon>
        <taxon>Pseudomonadati</taxon>
        <taxon>Thermodesulfobacteriota</taxon>
        <taxon>Desulfobacteria</taxon>
        <taxon>Desulfobacterales</taxon>
        <taxon>Desulfobacterales incertae sedis</taxon>
        <taxon>Candidatus Desulfatibia</taxon>
    </lineage>
</organism>
<dbReference type="CDD" id="cd04584">
    <property type="entry name" value="CBS_pair_AcuB_like"/>
    <property type="match status" value="1"/>
</dbReference>
<dbReference type="Gene3D" id="3.10.580.10">
    <property type="entry name" value="CBS-domain"/>
    <property type="match status" value="1"/>
</dbReference>
<dbReference type="EMBL" id="JACNIG010000195">
    <property type="protein sequence ID" value="MBC8431973.1"/>
    <property type="molecule type" value="Genomic_DNA"/>
</dbReference>
<dbReference type="PROSITE" id="PS51371">
    <property type="entry name" value="CBS"/>
    <property type="match status" value="2"/>
</dbReference>
<dbReference type="AlphaFoldDB" id="A0A8J6P0F3"/>
<feature type="domain" description="CBS" evidence="3">
    <location>
        <begin position="7"/>
        <end position="62"/>
    </location>
</feature>
<evidence type="ECO:0000313" key="4">
    <source>
        <dbReference type="EMBL" id="MBC8431973.1"/>
    </source>
</evidence>
<protein>
    <submittedName>
        <fullName evidence="4">CBS domain-containing protein</fullName>
    </submittedName>
</protein>
<dbReference type="PANTHER" id="PTHR43080">
    <property type="entry name" value="CBS DOMAIN-CONTAINING PROTEIN CBSX3, MITOCHONDRIAL"/>
    <property type="match status" value="1"/>
</dbReference>
<proteinExistence type="predicted"/>
<evidence type="ECO:0000256" key="2">
    <source>
        <dbReference type="PROSITE-ProRule" id="PRU00703"/>
    </source>
</evidence>
<evidence type="ECO:0000256" key="1">
    <source>
        <dbReference type="ARBA" id="ARBA00023122"/>
    </source>
</evidence>
<dbReference type="InterPro" id="IPR046342">
    <property type="entry name" value="CBS_dom_sf"/>
</dbReference>
<keyword evidence="1 2" id="KW-0129">CBS domain</keyword>
<evidence type="ECO:0000313" key="5">
    <source>
        <dbReference type="Proteomes" id="UP000605201"/>
    </source>
</evidence>
<dbReference type="PANTHER" id="PTHR43080:SF2">
    <property type="entry name" value="CBS DOMAIN-CONTAINING PROTEIN"/>
    <property type="match status" value="1"/>
</dbReference>
<accession>A0A8J6P0F3</accession>
<feature type="domain" description="CBS" evidence="3">
    <location>
        <begin position="81"/>
        <end position="139"/>
    </location>
</feature>
<dbReference type="InterPro" id="IPR045865">
    <property type="entry name" value="ACT-like_dom_sf"/>
</dbReference>
<sequence length="226" mass="25515">MLVKNWMSKPVITIHAEDYMQNATKLLKEHDFRMLPVMQAGKLVGIVTDRDLKRASASDATSLEIHEVLYLLSNIKVKHIMTKAPITVPPDYTVEETAETLLNNKISGVPVVDSAGAVVGVITQSDLFRVMISLTGIREKGIQFACEVEDRPGAIKEITNTIGEFSGRIVSVLTTYETTSDGYRKIYIRAYQIDRKKLPELQKILKEKTNMLYMVDHRENIRTIYG</sequence>